<gene>
    <name evidence="13" type="ORF">Q3M24_22915</name>
</gene>
<evidence type="ECO:0000256" key="4">
    <source>
        <dbReference type="ARBA" id="ARBA00022692"/>
    </source>
</evidence>
<dbReference type="InterPro" id="IPR010827">
    <property type="entry name" value="BamA/TamA_POTRA"/>
</dbReference>
<dbReference type="AlphaFoldDB" id="A0AAU8LUA3"/>
<keyword evidence="6" id="KW-0472">Membrane</keyword>
<dbReference type="Pfam" id="PF07244">
    <property type="entry name" value="POTRA"/>
    <property type="match status" value="1"/>
</dbReference>
<dbReference type="KEGG" id="eaj:Q3M24_22915"/>
<dbReference type="Gene3D" id="2.40.160.50">
    <property type="entry name" value="membrane protein fhac: a member of the omp85/tpsb transporter family"/>
    <property type="match status" value="1"/>
</dbReference>
<accession>A0AAU8LUA3</accession>
<name>A0AAU8LUA3_9BACT</name>
<feature type="domain" description="POTRA" evidence="11">
    <location>
        <begin position="230"/>
        <end position="291"/>
    </location>
</feature>
<evidence type="ECO:0000256" key="9">
    <source>
        <dbReference type="ARBA" id="ARBA00093548"/>
    </source>
</evidence>
<evidence type="ECO:0000259" key="10">
    <source>
        <dbReference type="Pfam" id="PF01103"/>
    </source>
</evidence>
<evidence type="ECO:0000256" key="3">
    <source>
        <dbReference type="ARBA" id="ARBA00015419"/>
    </source>
</evidence>
<dbReference type="Pfam" id="PF17243">
    <property type="entry name" value="POTRA_TamA_1"/>
    <property type="match status" value="1"/>
</dbReference>
<protein>
    <recommendedName>
        <fullName evidence="3">Translocation and assembly module subunit TamA</fullName>
    </recommendedName>
    <alternativeName>
        <fullName evidence="8">Autotransporter assembly factor TamA</fullName>
    </alternativeName>
</protein>
<dbReference type="SUPFAM" id="SSF56935">
    <property type="entry name" value="Porins"/>
    <property type="match status" value="1"/>
</dbReference>
<proteinExistence type="inferred from homology"/>
<evidence type="ECO:0000313" key="13">
    <source>
        <dbReference type="EMBL" id="XCN73085.1"/>
    </source>
</evidence>
<evidence type="ECO:0000256" key="2">
    <source>
        <dbReference type="ARBA" id="ARBA00010248"/>
    </source>
</evidence>
<evidence type="ECO:0000259" key="11">
    <source>
        <dbReference type="Pfam" id="PF07244"/>
    </source>
</evidence>
<organism evidence="13">
    <name type="scientific">Candidatus Electrothrix aestuarii</name>
    <dbReference type="NCBI Taxonomy" id="3062594"/>
    <lineage>
        <taxon>Bacteria</taxon>
        <taxon>Pseudomonadati</taxon>
        <taxon>Thermodesulfobacteriota</taxon>
        <taxon>Desulfobulbia</taxon>
        <taxon>Desulfobulbales</taxon>
        <taxon>Desulfobulbaceae</taxon>
        <taxon>Candidatus Electrothrix</taxon>
    </lineage>
</organism>
<dbReference type="EMBL" id="CP159373">
    <property type="protein sequence ID" value="XCN73085.1"/>
    <property type="molecule type" value="Genomic_DNA"/>
</dbReference>
<dbReference type="GO" id="GO:0009279">
    <property type="term" value="C:cell outer membrane"/>
    <property type="evidence" value="ECO:0007669"/>
    <property type="project" value="UniProtKB-SubCell"/>
</dbReference>
<reference evidence="13" key="1">
    <citation type="journal article" date="2024" name="Syst. Appl. Microbiol.">
        <title>First single-strain enrichments of Electrothrix cable bacteria, description of E. aestuarii sp. nov. and E. rattekaaiensis sp. nov., and proposal of a cable bacteria taxonomy following the rules of the SeqCode.</title>
        <authorList>
            <person name="Plum-Jensen L.E."/>
            <person name="Schramm A."/>
            <person name="Marshall I.P.G."/>
        </authorList>
    </citation>
    <scope>NUCLEOTIDE SEQUENCE</scope>
    <source>
        <strain evidence="13">Rat1</strain>
    </source>
</reference>
<evidence type="ECO:0000256" key="7">
    <source>
        <dbReference type="ARBA" id="ARBA00023237"/>
    </source>
</evidence>
<evidence type="ECO:0000256" key="6">
    <source>
        <dbReference type="ARBA" id="ARBA00023136"/>
    </source>
</evidence>
<dbReference type="Gene3D" id="3.10.20.310">
    <property type="entry name" value="membrane protein fhac"/>
    <property type="match status" value="3"/>
</dbReference>
<comment type="similarity">
    <text evidence="2">Belongs to the TamA family.</text>
</comment>
<dbReference type="InterPro" id="IPR039910">
    <property type="entry name" value="D15-like"/>
</dbReference>
<feature type="domain" description="TamA POTRA" evidence="12">
    <location>
        <begin position="47"/>
        <end position="126"/>
    </location>
</feature>
<evidence type="ECO:0000256" key="5">
    <source>
        <dbReference type="ARBA" id="ARBA00022729"/>
    </source>
</evidence>
<keyword evidence="5" id="KW-0732">Signal</keyword>
<comment type="subunit">
    <text evidence="9">Interacts with TamB to form the translocation and assembly module (TAM).</text>
</comment>
<dbReference type="PANTHER" id="PTHR12815:SF47">
    <property type="entry name" value="TRANSLOCATION AND ASSEMBLY MODULE SUBUNIT TAMA"/>
    <property type="match status" value="1"/>
</dbReference>
<reference evidence="13" key="2">
    <citation type="submission" date="2024-06" db="EMBL/GenBank/DDBJ databases">
        <authorList>
            <person name="Plum-Jensen L.E."/>
            <person name="Schramm A."/>
            <person name="Marshall I.P.G."/>
        </authorList>
    </citation>
    <scope>NUCLEOTIDE SEQUENCE</scope>
    <source>
        <strain evidence="13">Rat1</strain>
    </source>
</reference>
<evidence type="ECO:0000259" key="12">
    <source>
        <dbReference type="Pfam" id="PF17243"/>
    </source>
</evidence>
<feature type="domain" description="Bacterial surface antigen (D15)" evidence="10">
    <location>
        <begin position="323"/>
        <end position="599"/>
    </location>
</feature>
<dbReference type="PANTHER" id="PTHR12815">
    <property type="entry name" value="SORTING AND ASSEMBLY MACHINERY SAMM50 PROTEIN FAMILY MEMBER"/>
    <property type="match status" value="1"/>
</dbReference>
<dbReference type="InterPro" id="IPR000184">
    <property type="entry name" value="Bac_surfAg_D15"/>
</dbReference>
<dbReference type="Pfam" id="PF01103">
    <property type="entry name" value="Omp85"/>
    <property type="match status" value="1"/>
</dbReference>
<dbReference type="InterPro" id="IPR035243">
    <property type="entry name" value="TamA_POTRA_Dom_1"/>
</dbReference>
<keyword evidence="7" id="KW-0998">Cell outer membrane</keyword>
<sequence>MFFRVFFSILEKKYFPVRYHSRVSRQIFCIIFFIIFPVSVHALSLTVDVRGVSGKEHENIMASMKIALQQENPDLTLRHLRRLHKSAPKDIAKALAPLGYYSVEVQDGGSLSKDETGWHAVYEVNPGPPVHIDQIHIEVTGPGAEEEFFQHLKQKFPLKEGEHLKDAKYEQGKKHILATALSNGYIKAGFTTSKILVHKKEQRAEIELHLATGPLFFFGNTTSVQDIIMPDMLRRYLPYKQGDVYSLKALNQLQSDLYATGYFSQVFVEPQYPGGEDENQEIPIEVELRPGKTNRYSLGIGYGTDTGARGNIGWKNRMINRHGHKPEFNIQLAENGSRANAGYEIPVFDLRYDSVNFDTVFFDETWDDTWTKQLSISSSFNHNAPKHQYGVGLEYLHENYTVGATSGSANLLIPSGYFTFIWAEDRVKTEHGLRLSASLKGGNTNLLSSTSFLQARASGKVILTTPWKDWRLLGRLSVGAIMMESINELPPSLRFYAGGDHSVRGYGYKELGPMDSSGKIVGGQYLTESSIEIERKLTQTWSAAAFYDLGNAYDDIDADLQAGTGIGVRMNLPFGQVRLDVACALSDADYPLRIHLTIGADL</sequence>
<keyword evidence="4" id="KW-0812">Transmembrane</keyword>
<dbReference type="GO" id="GO:0009306">
    <property type="term" value="P:protein secretion"/>
    <property type="evidence" value="ECO:0007669"/>
    <property type="project" value="TreeGrafter"/>
</dbReference>
<dbReference type="GO" id="GO:0097347">
    <property type="term" value="C:TAM protein secretion complex"/>
    <property type="evidence" value="ECO:0007669"/>
    <property type="project" value="TreeGrafter"/>
</dbReference>
<comment type="subcellular location">
    <subcellularLocation>
        <location evidence="1">Cell outer membrane</location>
    </subcellularLocation>
</comment>
<evidence type="ECO:0000256" key="1">
    <source>
        <dbReference type="ARBA" id="ARBA00004442"/>
    </source>
</evidence>
<evidence type="ECO:0000256" key="8">
    <source>
        <dbReference type="ARBA" id="ARBA00033063"/>
    </source>
</evidence>